<dbReference type="EMBL" id="JADKMA010000173">
    <property type="protein sequence ID" value="MBO8195213.1"/>
    <property type="molecule type" value="Genomic_DNA"/>
</dbReference>
<gene>
    <name evidence="2" type="ORF">ITI46_26710</name>
</gene>
<dbReference type="Proteomes" id="UP001519064">
    <property type="component" value="Unassembled WGS sequence"/>
</dbReference>
<evidence type="ECO:0000313" key="3">
    <source>
        <dbReference type="Proteomes" id="UP001519064"/>
    </source>
</evidence>
<protein>
    <submittedName>
        <fullName evidence="2">Uncharacterized protein</fullName>
    </submittedName>
</protein>
<accession>A0ABS3XIH8</accession>
<sequence length="121" mass="14106">MKPITHWDREFQVWQYSVSHSKLLLRSFDPDEYETRIDVLFPAVELMMLRPAFETLAIQELSTTEAQDFLVDRRAPQPQPWGTLYVINDGEGYVQAASCKWHEDEGDHHTPSRFGPLRGTE</sequence>
<evidence type="ECO:0000256" key="1">
    <source>
        <dbReference type="SAM" id="MobiDB-lite"/>
    </source>
</evidence>
<proteinExistence type="predicted"/>
<name>A0ABS3XIH8_9ACTN</name>
<evidence type="ECO:0000313" key="2">
    <source>
        <dbReference type="EMBL" id="MBO8195213.1"/>
    </source>
</evidence>
<reference evidence="2 3" key="1">
    <citation type="submission" date="2020-11" db="EMBL/GenBank/DDBJ databases">
        <title>Streptomyces spirodelae sp. nov., isolated from duckweed.</title>
        <authorList>
            <person name="Saimee Y."/>
            <person name="Duangmal K."/>
        </authorList>
    </citation>
    <scope>NUCLEOTIDE SEQUENCE [LARGE SCALE GENOMIC DNA]</scope>
    <source>
        <strain evidence="2 3">S16-07</strain>
    </source>
</reference>
<comment type="caution">
    <text evidence="2">The sequence shown here is derived from an EMBL/GenBank/DDBJ whole genome shotgun (WGS) entry which is preliminary data.</text>
</comment>
<organism evidence="2 3">
    <name type="scientific">Streptomyces oryzae</name>
    <dbReference type="NCBI Taxonomy" id="1434886"/>
    <lineage>
        <taxon>Bacteria</taxon>
        <taxon>Bacillati</taxon>
        <taxon>Actinomycetota</taxon>
        <taxon>Actinomycetes</taxon>
        <taxon>Kitasatosporales</taxon>
        <taxon>Streptomycetaceae</taxon>
        <taxon>Streptomyces</taxon>
    </lineage>
</organism>
<keyword evidence="3" id="KW-1185">Reference proteome</keyword>
<feature type="region of interest" description="Disordered" evidence="1">
    <location>
        <begin position="102"/>
        <end position="121"/>
    </location>
</feature>
<dbReference type="RefSeq" id="WP_209242452.1">
    <property type="nucleotide sequence ID" value="NZ_JADKMA010000173.1"/>
</dbReference>